<evidence type="ECO:0000256" key="1">
    <source>
        <dbReference type="ARBA" id="ARBA00009437"/>
    </source>
</evidence>
<dbReference type="Pfam" id="PF03466">
    <property type="entry name" value="LysR_substrate"/>
    <property type="match status" value="1"/>
</dbReference>
<keyword evidence="3" id="KW-0238">DNA-binding</keyword>
<dbReference type="PANTHER" id="PTHR30537">
    <property type="entry name" value="HTH-TYPE TRANSCRIPTIONAL REGULATOR"/>
    <property type="match status" value="1"/>
</dbReference>
<dbReference type="Proteomes" id="UP000031586">
    <property type="component" value="Unassembled WGS sequence"/>
</dbReference>
<dbReference type="PRINTS" id="PR00039">
    <property type="entry name" value="HTHLYSR"/>
</dbReference>
<gene>
    <name evidence="6" type="ORF">H735_18640</name>
</gene>
<comment type="similarity">
    <text evidence="1">Belongs to the LysR transcriptional regulatory family.</text>
</comment>
<name>A0A0C1Z680_9VIBR</name>
<dbReference type="AlphaFoldDB" id="A0A0C1Z680"/>
<comment type="caution">
    <text evidence="6">The sequence shown here is derived from an EMBL/GenBank/DDBJ whole genome shotgun (WGS) entry which is preliminary data.</text>
</comment>
<keyword evidence="4" id="KW-0804">Transcription</keyword>
<dbReference type="InterPro" id="IPR036390">
    <property type="entry name" value="WH_DNA-bd_sf"/>
</dbReference>
<reference evidence="6 7" key="1">
    <citation type="submission" date="2014-07" db="EMBL/GenBank/DDBJ databases">
        <title>Unique and conserved regions in Vibrio harveyi and related species in comparison with the shrimp pathogen Vibrio harveyi CAIM 1792.</title>
        <authorList>
            <person name="Espinoza-Valles I."/>
            <person name="Vora G."/>
            <person name="Leekitcharoenphon P."/>
            <person name="Ussery D."/>
            <person name="Hoj L."/>
            <person name="Gomez-Gil B."/>
        </authorList>
    </citation>
    <scope>NUCLEOTIDE SEQUENCE [LARGE SCALE GENOMIC DNA]</scope>
    <source>
        <strain evidence="7">CAIM 1854 / LMG 25443</strain>
    </source>
</reference>
<evidence type="ECO:0000256" key="4">
    <source>
        <dbReference type="ARBA" id="ARBA00023163"/>
    </source>
</evidence>
<dbReference type="Pfam" id="PF00126">
    <property type="entry name" value="HTH_1"/>
    <property type="match status" value="1"/>
</dbReference>
<feature type="domain" description="HTH lysR-type" evidence="5">
    <location>
        <begin position="5"/>
        <end position="62"/>
    </location>
</feature>
<keyword evidence="2" id="KW-0805">Transcription regulation</keyword>
<protein>
    <submittedName>
        <fullName evidence="6">Transcriptional regulator</fullName>
    </submittedName>
</protein>
<evidence type="ECO:0000313" key="7">
    <source>
        <dbReference type="Proteomes" id="UP000031586"/>
    </source>
</evidence>
<evidence type="ECO:0000256" key="2">
    <source>
        <dbReference type="ARBA" id="ARBA00023015"/>
    </source>
</evidence>
<dbReference type="InterPro" id="IPR058163">
    <property type="entry name" value="LysR-type_TF_proteobact-type"/>
</dbReference>
<evidence type="ECO:0000313" key="6">
    <source>
        <dbReference type="EMBL" id="KIF51689.1"/>
    </source>
</evidence>
<dbReference type="Gene3D" id="1.10.10.10">
    <property type="entry name" value="Winged helix-like DNA-binding domain superfamily/Winged helix DNA-binding domain"/>
    <property type="match status" value="1"/>
</dbReference>
<dbReference type="InterPro" id="IPR036388">
    <property type="entry name" value="WH-like_DNA-bd_sf"/>
</dbReference>
<dbReference type="PROSITE" id="PS50931">
    <property type="entry name" value="HTH_LYSR"/>
    <property type="match status" value="1"/>
</dbReference>
<dbReference type="GO" id="GO:0003700">
    <property type="term" value="F:DNA-binding transcription factor activity"/>
    <property type="evidence" value="ECO:0007669"/>
    <property type="project" value="InterPro"/>
</dbReference>
<evidence type="ECO:0000256" key="3">
    <source>
        <dbReference type="ARBA" id="ARBA00023125"/>
    </source>
</evidence>
<accession>A0A0C1Z680</accession>
<dbReference type="GO" id="GO:0043565">
    <property type="term" value="F:sequence-specific DNA binding"/>
    <property type="evidence" value="ECO:0007669"/>
    <property type="project" value="TreeGrafter"/>
</dbReference>
<dbReference type="EMBL" id="JPRD01000031">
    <property type="protein sequence ID" value="KIF51689.1"/>
    <property type="molecule type" value="Genomic_DNA"/>
</dbReference>
<dbReference type="RefSeq" id="WP_020195720.1">
    <property type="nucleotide sequence ID" value="NZ_BAOH01000028.1"/>
</dbReference>
<dbReference type="PANTHER" id="PTHR30537:SF74">
    <property type="entry name" value="HTH-TYPE TRANSCRIPTIONAL REGULATOR TRPI"/>
    <property type="match status" value="1"/>
</dbReference>
<dbReference type="GO" id="GO:0006351">
    <property type="term" value="P:DNA-templated transcription"/>
    <property type="evidence" value="ECO:0007669"/>
    <property type="project" value="TreeGrafter"/>
</dbReference>
<dbReference type="InterPro" id="IPR005119">
    <property type="entry name" value="LysR_subst-bd"/>
</dbReference>
<sequence length="293" mass="32789">MQNLPPLNSLKAFEATARLQSFTKAAEELNVTRAAVSQQVKSLEVYLDATLFERNGAQLNLTQAAHDYLPVVSHVFQSLSAATQHLFSRQKQAQLTLHVAHSFCSQWLMPRLADFHRQHPKVSFKVSTTANAMPSNSDIADVEIINGYGDWQSQQAIQLTQENWIVVASPGFLHLNPISHLSDLARLPKLATGGYQETWQGWLAYQGVECKGVKLTGEFEHSLLAIEAAVNQLGILLVRDLLVEDHLQQGSLVQIGDWSMPSRGAHHMIVRGEERPHVKAFIEWLRQSLEAQF</sequence>
<proteinExistence type="inferred from homology"/>
<dbReference type="Gene3D" id="3.40.190.10">
    <property type="entry name" value="Periplasmic binding protein-like II"/>
    <property type="match status" value="2"/>
</dbReference>
<dbReference type="SUPFAM" id="SSF53850">
    <property type="entry name" value="Periplasmic binding protein-like II"/>
    <property type="match status" value="1"/>
</dbReference>
<dbReference type="CDD" id="cd08432">
    <property type="entry name" value="PBP2_GcdR_TrpI_HvrB_AmpR_like"/>
    <property type="match status" value="1"/>
</dbReference>
<dbReference type="SUPFAM" id="SSF46785">
    <property type="entry name" value="Winged helix' DNA-binding domain"/>
    <property type="match status" value="1"/>
</dbReference>
<dbReference type="PATRIC" id="fig|1229493.5.peg.3043"/>
<evidence type="ECO:0000259" key="5">
    <source>
        <dbReference type="PROSITE" id="PS50931"/>
    </source>
</evidence>
<organism evidence="6 7">
    <name type="scientific">Vibrio owensii CAIM 1854 = LMG 25443</name>
    <dbReference type="NCBI Taxonomy" id="1229493"/>
    <lineage>
        <taxon>Bacteria</taxon>
        <taxon>Pseudomonadati</taxon>
        <taxon>Pseudomonadota</taxon>
        <taxon>Gammaproteobacteria</taxon>
        <taxon>Vibrionales</taxon>
        <taxon>Vibrionaceae</taxon>
        <taxon>Vibrio</taxon>
    </lineage>
</organism>
<dbReference type="InterPro" id="IPR000847">
    <property type="entry name" value="LysR_HTH_N"/>
</dbReference>